<dbReference type="GO" id="GO:0090729">
    <property type="term" value="F:toxin activity"/>
    <property type="evidence" value="ECO:0007669"/>
    <property type="project" value="UniProtKB-KW"/>
</dbReference>
<dbReference type="EMBL" id="CP014352">
    <property type="protein sequence ID" value="AMS05212.1"/>
    <property type="molecule type" value="Genomic_DNA"/>
</dbReference>
<dbReference type="InterPro" id="IPR050556">
    <property type="entry name" value="Type_II_TA_system_RNase"/>
</dbReference>
<comment type="cofactor">
    <cofactor evidence="1 8">
        <name>Mg(2+)</name>
        <dbReference type="ChEBI" id="CHEBI:18420"/>
    </cofactor>
</comment>
<keyword evidence="5 8" id="KW-0378">Hydrolase</keyword>
<evidence type="ECO:0000256" key="8">
    <source>
        <dbReference type="HAMAP-Rule" id="MF_00265"/>
    </source>
</evidence>
<evidence type="ECO:0000256" key="4">
    <source>
        <dbReference type="ARBA" id="ARBA00022723"/>
    </source>
</evidence>
<evidence type="ECO:0000256" key="6">
    <source>
        <dbReference type="ARBA" id="ARBA00022842"/>
    </source>
</evidence>
<dbReference type="GO" id="GO:0016787">
    <property type="term" value="F:hydrolase activity"/>
    <property type="evidence" value="ECO:0007669"/>
    <property type="project" value="UniProtKB-KW"/>
</dbReference>
<dbReference type="Proteomes" id="UP000178666">
    <property type="component" value="Chromosome"/>
</dbReference>
<sequence length="130" mass="13530">MIVDTSALVAVLTGEPDAEHLLDVMIGADRLALSAASLVEASVVLEARAGSEAVADLHALLADLDTEVLPCDETQAITAAQAWSRFGKGRHPAALNLGDLFSYAAAITQGESLLFKGDAFPQTDIVVADR</sequence>
<dbReference type="GO" id="GO:0004540">
    <property type="term" value="F:RNA nuclease activity"/>
    <property type="evidence" value="ECO:0007669"/>
    <property type="project" value="InterPro"/>
</dbReference>
<feature type="domain" description="PIN" evidence="9">
    <location>
        <begin position="1"/>
        <end position="124"/>
    </location>
</feature>
<evidence type="ECO:0000313" key="10">
    <source>
        <dbReference type="EMBL" id="AMS05212.1"/>
    </source>
</evidence>
<dbReference type="RefSeq" id="WP_062819382.1">
    <property type="nucleotide sequence ID" value="NZ_CP014352.1"/>
</dbReference>
<keyword evidence="4 8" id="KW-0479">Metal-binding</keyword>
<feature type="binding site" evidence="8">
    <location>
        <position position="99"/>
    </location>
    <ligand>
        <name>Mg(2+)</name>
        <dbReference type="ChEBI" id="CHEBI:18420"/>
    </ligand>
</feature>
<evidence type="ECO:0000256" key="2">
    <source>
        <dbReference type="ARBA" id="ARBA00022649"/>
    </source>
</evidence>
<comment type="function">
    <text evidence="8">Toxic component of a toxin-antitoxin (TA) system. An RNase.</text>
</comment>
<dbReference type="Proteomes" id="UP000075221">
    <property type="component" value="Chromosome"/>
</dbReference>
<evidence type="ECO:0000313" key="13">
    <source>
        <dbReference type="Proteomes" id="UP000178666"/>
    </source>
</evidence>
<evidence type="ECO:0000256" key="7">
    <source>
        <dbReference type="ARBA" id="ARBA00038093"/>
    </source>
</evidence>
<evidence type="ECO:0000313" key="11">
    <source>
        <dbReference type="EMBL" id="AOZ46691.1"/>
    </source>
</evidence>
<dbReference type="InterPro" id="IPR029060">
    <property type="entry name" value="PIN-like_dom_sf"/>
</dbReference>
<reference evidence="10 12" key="2">
    <citation type="submission" date="2016-02" db="EMBL/GenBank/DDBJ databases">
        <title>Complete Genome Sequence of Propionibacterium acidipropionici ATCC 55737.</title>
        <authorList>
            <person name="Luna Flores C.H."/>
            <person name="Nielsen L.K."/>
            <person name="Marcellin E."/>
        </authorList>
    </citation>
    <scope>NUCLEOTIDE SEQUENCE [LARGE SCALE GENOMIC DNA]</scope>
    <source>
        <strain evidence="10 12">ATCC 55737</strain>
    </source>
</reference>
<dbReference type="InterPro" id="IPR022907">
    <property type="entry name" value="VapC_family"/>
</dbReference>
<organism evidence="10 12">
    <name type="scientific">Acidipropionibacterium acidipropionici</name>
    <dbReference type="NCBI Taxonomy" id="1748"/>
    <lineage>
        <taxon>Bacteria</taxon>
        <taxon>Bacillati</taxon>
        <taxon>Actinomycetota</taxon>
        <taxon>Actinomycetes</taxon>
        <taxon>Propionibacteriales</taxon>
        <taxon>Propionibacteriaceae</taxon>
        <taxon>Acidipropionibacterium</taxon>
    </lineage>
</organism>
<dbReference type="EC" id="3.1.-.-" evidence="8"/>
<accession>A0AAC8YEG9</accession>
<dbReference type="CDD" id="cd09871">
    <property type="entry name" value="PIN_MtVapC28-VapC30-like"/>
    <property type="match status" value="1"/>
</dbReference>
<dbReference type="PANTHER" id="PTHR33653">
    <property type="entry name" value="RIBONUCLEASE VAPC2"/>
    <property type="match status" value="1"/>
</dbReference>
<proteinExistence type="inferred from homology"/>
<reference evidence="11 13" key="1">
    <citation type="journal article" date="2016" name="Plant Dis.">
        <title>Improved production of propionic acid using genome shuffling.</title>
        <authorList>
            <person name="Luna-Flores C.H."/>
            <person name="Palfreyman R.W."/>
            <person name="Kromer J.O."/>
            <person name="Nielsen L.K."/>
            <person name="Marcellin E."/>
        </authorList>
    </citation>
    <scope>NUCLEOTIDE SEQUENCE [LARGE SCALE GENOMIC DNA]</scope>
    <source>
        <strain evidence="11 13">F3E8</strain>
    </source>
</reference>
<keyword evidence="2 8" id="KW-1277">Toxin-antitoxin system</keyword>
<evidence type="ECO:0000256" key="3">
    <source>
        <dbReference type="ARBA" id="ARBA00022722"/>
    </source>
</evidence>
<dbReference type="AlphaFoldDB" id="A0AAC8YEG9"/>
<dbReference type="HAMAP" id="MF_00265">
    <property type="entry name" value="VapC_Nob1"/>
    <property type="match status" value="1"/>
</dbReference>
<keyword evidence="6 8" id="KW-0460">Magnesium</keyword>
<dbReference type="EMBL" id="CP015970">
    <property type="protein sequence ID" value="AOZ46691.1"/>
    <property type="molecule type" value="Genomic_DNA"/>
</dbReference>
<gene>
    <name evidence="8" type="primary">vapC</name>
    <name evidence="11" type="ORF">A8L58_08225</name>
    <name evidence="10" type="ORF">AXH35_06760</name>
</gene>
<evidence type="ECO:0000313" key="12">
    <source>
        <dbReference type="Proteomes" id="UP000075221"/>
    </source>
</evidence>
<dbReference type="InterPro" id="IPR002716">
    <property type="entry name" value="PIN_dom"/>
</dbReference>
<keyword evidence="13" id="KW-1185">Reference proteome</keyword>
<keyword evidence="3 8" id="KW-0540">Nuclease</keyword>
<dbReference type="GO" id="GO:0000287">
    <property type="term" value="F:magnesium ion binding"/>
    <property type="evidence" value="ECO:0007669"/>
    <property type="project" value="UniProtKB-UniRule"/>
</dbReference>
<evidence type="ECO:0000256" key="5">
    <source>
        <dbReference type="ARBA" id="ARBA00022801"/>
    </source>
</evidence>
<comment type="similarity">
    <text evidence="7 8">Belongs to the PINc/VapC protein family.</text>
</comment>
<evidence type="ECO:0000256" key="1">
    <source>
        <dbReference type="ARBA" id="ARBA00001946"/>
    </source>
</evidence>
<dbReference type="SUPFAM" id="SSF88723">
    <property type="entry name" value="PIN domain-like"/>
    <property type="match status" value="1"/>
</dbReference>
<dbReference type="Pfam" id="PF01850">
    <property type="entry name" value="PIN"/>
    <property type="match status" value="1"/>
</dbReference>
<keyword evidence="8" id="KW-0800">Toxin</keyword>
<name>A0AAC8YEG9_9ACTN</name>
<dbReference type="Gene3D" id="3.40.50.1010">
    <property type="entry name" value="5'-nuclease"/>
    <property type="match status" value="1"/>
</dbReference>
<feature type="binding site" evidence="8">
    <location>
        <position position="4"/>
    </location>
    <ligand>
        <name>Mg(2+)</name>
        <dbReference type="ChEBI" id="CHEBI:18420"/>
    </ligand>
</feature>
<dbReference type="PANTHER" id="PTHR33653:SF1">
    <property type="entry name" value="RIBONUCLEASE VAPC2"/>
    <property type="match status" value="1"/>
</dbReference>
<protein>
    <recommendedName>
        <fullName evidence="8">Ribonuclease VapC</fullName>
        <shortName evidence="8">RNase VapC</shortName>
        <ecNumber evidence="8">3.1.-.-</ecNumber>
    </recommendedName>
    <alternativeName>
        <fullName evidence="8">Toxin VapC</fullName>
    </alternativeName>
</protein>
<evidence type="ECO:0000259" key="9">
    <source>
        <dbReference type="Pfam" id="PF01850"/>
    </source>
</evidence>